<protein>
    <submittedName>
        <fullName evidence="1">Uncharacterized protein</fullName>
    </submittedName>
</protein>
<dbReference type="AlphaFoldDB" id="A0A1Y2E7I4"/>
<sequence>MLSLPLPTQCLHLRFVLSRCLRVLAIASRKFPSIAVISWTNSSSSSLILASASANSFLYAALAFCCEASSSAICFSKSSPNILGVVLCAPWFQRIQRLLSQLDATSHRNNS</sequence>
<name>A0A1Y2E7I4_9PEZI</name>
<dbReference type="RefSeq" id="XP_040718145.1">
    <property type="nucleotide sequence ID" value="XM_040859831.1"/>
</dbReference>
<reference evidence="1 2" key="1">
    <citation type="submission" date="2016-07" db="EMBL/GenBank/DDBJ databases">
        <title>Pervasive Adenine N6-methylation of Active Genes in Fungi.</title>
        <authorList>
            <consortium name="DOE Joint Genome Institute"/>
            <person name="Mondo S.J."/>
            <person name="Dannebaum R.O."/>
            <person name="Kuo R.C."/>
            <person name="Labutti K."/>
            <person name="Haridas S."/>
            <person name="Kuo A."/>
            <person name="Salamov A."/>
            <person name="Ahrendt S.R."/>
            <person name="Lipzen A."/>
            <person name="Sullivan W."/>
            <person name="Andreopoulos W.B."/>
            <person name="Clum A."/>
            <person name="Lindquist E."/>
            <person name="Daum C."/>
            <person name="Ramamoorthy G.K."/>
            <person name="Gryganskyi A."/>
            <person name="Culley D."/>
            <person name="Magnuson J.K."/>
            <person name="James T.Y."/>
            <person name="O'Malley M.A."/>
            <person name="Stajich J.E."/>
            <person name="Spatafora J.W."/>
            <person name="Visel A."/>
            <person name="Grigoriev I.V."/>
        </authorList>
    </citation>
    <scope>NUCLEOTIDE SEQUENCE [LARGE SCALE GENOMIC DNA]</scope>
    <source>
        <strain evidence="1 2">CBS 129021</strain>
    </source>
</reference>
<organism evidence="1 2">
    <name type="scientific">Pseudomassariella vexata</name>
    <dbReference type="NCBI Taxonomy" id="1141098"/>
    <lineage>
        <taxon>Eukaryota</taxon>
        <taxon>Fungi</taxon>
        <taxon>Dikarya</taxon>
        <taxon>Ascomycota</taxon>
        <taxon>Pezizomycotina</taxon>
        <taxon>Sordariomycetes</taxon>
        <taxon>Xylariomycetidae</taxon>
        <taxon>Amphisphaeriales</taxon>
        <taxon>Pseudomassariaceae</taxon>
        <taxon>Pseudomassariella</taxon>
    </lineage>
</organism>
<proteinExistence type="predicted"/>
<dbReference type="InParanoid" id="A0A1Y2E7I4"/>
<dbReference type="Proteomes" id="UP000193689">
    <property type="component" value="Unassembled WGS sequence"/>
</dbReference>
<accession>A0A1Y2E7I4</accession>
<gene>
    <name evidence="1" type="ORF">BCR38DRAFT_427334</name>
</gene>
<comment type="caution">
    <text evidence="1">The sequence shown here is derived from an EMBL/GenBank/DDBJ whole genome shotgun (WGS) entry which is preliminary data.</text>
</comment>
<evidence type="ECO:0000313" key="2">
    <source>
        <dbReference type="Proteomes" id="UP000193689"/>
    </source>
</evidence>
<dbReference type="GeneID" id="63776043"/>
<keyword evidence="2" id="KW-1185">Reference proteome</keyword>
<evidence type="ECO:0000313" key="1">
    <source>
        <dbReference type="EMBL" id="ORY67521.1"/>
    </source>
</evidence>
<dbReference type="EMBL" id="MCFJ01000004">
    <property type="protein sequence ID" value="ORY67521.1"/>
    <property type="molecule type" value="Genomic_DNA"/>
</dbReference>